<dbReference type="InterPro" id="IPR013906">
    <property type="entry name" value="eIF3j"/>
</dbReference>
<feature type="compositionally biased region" description="Basic and acidic residues" evidence="5">
    <location>
        <begin position="69"/>
        <end position="94"/>
    </location>
</feature>
<dbReference type="PANTHER" id="PTHR21681">
    <property type="entry name" value="EUKARYOTIC TRANSLATION INITIATION FACTOR 3 SUBUNIT J"/>
    <property type="match status" value="1"/>
</dbReference>
<keyword evidence="1 4" id="KW-0963">Cytoplasm</keyword>
<evidence type="ECO:0000313" key="6">
    <source>
        <dbReference type="EMBL" id="QVD39608.1"/>
    </source>
</evidence>
<dbReference type="CTD" id="8669"/>
<dbReference type="OrthoDB" id="20381at2759"/>
<dbReference type="InterPro" id="IPR023194">
    <property type="entry name" value="eIF3-like_dom_sf"/>
</dbReference>
<dbReference type="GO" id="GO:0033290">
    <property type="term" value="C:eukaryotic 48S preinitiation complex"/>
    <property type="evidence" value="ECO:0007669"/>
    <property type="project" value="UniProtKB-UniRule"/>
</dbReference>
<accession>A0A8E5JTS4</accession>
<evidence type="ECO:0000256" key="1">
    <source>
        <dbReference type="ARBA" id="ARBA00022490"/>
    </source>
</evidence>
<dbReference type="GO" id="GO:0005852">
    <property type="term" value="C:eukaryotic translation initiation factor 3 complex"/>
    <property type="evidence" value="ECO:0007669"/>
    <property type="project" value="UniProtKB-UniRule"/>
</dbReference>
<dbReference type="GeneID" id="126272288"/>
<comment type="subunit">
    <text evidence="4">Component of the eukaryotic translation initiation factor 3 (eIF-3) complex.</text>
</comment>
<protein>
    <recommendedName>
        <fullName evidence="4">Eukaryotic translation initiation factor 3 subunit J</fullName>
        <shortName evidence="4">eIF3j</shortName>
    </recommendedName>
</protein>
<dbReference type="KEGG" id="sgre:126272288"/>
<dbReference type="GO" id="GO:0003743">
    <property type="term" value="F:translation initiation factor activity"/>
    <property type="evidence" value="ECO:0007669"/>
    <property type="project" value="UniProtKB-UniRule"/>
</dbReference>
<feature type="compositionally biased region" description="Acidic residues" evidence="5">
    <location>
        <begin position="28"/>
        <end position="47"/>
    </location>
</feature>
<dbReference type="Gene3D" id="1.10.246.60">
    <property type="entry name" value="Eukaryotic translation initiation factor 3 like domains"/>
    <property type="match status" value="1"/>
</dbReference>
<feature type="region of interest" description="Disordered" evidence="5">
    <location>
        <begin position="1"/>
        <end position="110"/>
    </location>
</feature>
<dbReference type="RefSeq" id="XP_049831005.1">
    <property type="nucleotide sequence ID" value="XM_049975048.1"/>
</dbReference>
<comment type="similarity">
    <text evidence="4">Belongs to the eIF-3 subunit J family.</text>
</comment>
<evidence type="ECO:0000256" key="4">
    <source>
        <dbReference type="HAMAP-Rule" id="MF_03009"/>
    </source>
</evidence>
<evidence type="ECO:0000256" key="5">
    <source>
        <dbReference type="SAM" id="MobiDB-lite"/>
    </source>
</evidence>
<keyword evidence="3 4" id="KW-0648">Protein biosynthesis</keyword>
<proteinExistence type="evidence at transcript level"/>
<evidence type="ECO:0000256" key="2">
    <source>
        <dbReference type="ARBA" id="ARBA00022540"/>
    </source>
</evidence>
<reference evidence="6" key="1">
    <citation type="journal article" date="2021" name="J. Neurophysiol.">
        <title>Gene transcription changes in a locust model of noise-induced deafness.</title>
        <authorList>
            <person name="French A.S."/>
            <person name="Warren B."/>
        </authorList>
    </citation>
    <scope>NUCLEOTIDE SEQUENCE</scope>
</reference>
<dbReference type="Pfam" id="PF08597">
    <property type="entry name" value="eIF3_subunit"/>
    <property type="match status" value="1"/>
</dbReference>
<keyword evidence="2 4" id="KW-0396">Initiation factor</keyword>
<comment type="subcellular location">
    <subcellularLocation>
        <location evidence="4">Cytoplasm</location>
    </subcellularLocation>
</comment>
<name>A0A8E5JTS4_SCHGR</name>
<evidence type="ECO:0000256" key="3">
    <source>
        <dbReference type="ARBA" id="ARBA00022917"/>
    </source>
</evidence>
<dbReference type="GO" id="GO:0016282">
    <property type="term" value="C:eukaryotic 43S preinitiation complex"/>
    <property type="evidence" value="ECO:0007669"/>
    <property type="project" value="UniProtKB-UniRule"/>
</dbReference>
<dbReference type="EMBL" id="MW962842">
    <property type="protein sequence ID" value="QVD39608.1"/>
    <property type="molecule type" value="mRNA"/>
</dbReference>
<organism evidence="6">
    <name type="scientific">Schistocerca gregaria</name>
    <name type="common">Desert locust</name>
    <name type="synonym">Gryllus gregarius</name>
    <dbReference type="NCBI Taxonomy" id="7010"/>
    <lineage>
        <taxon>Eukaryota</taxon>
        <taxon>Metazoa</taxon>
        <taxon>Ecdysozoa</taxon>
        <taxon>Arthropoda</taxon>
        <taxon>Hexapoda</taxon>
        <taxon>Insecta</taxon>
        <taxon>Pterygota</taxon>
        <taxon>Neoptera</taxon>
        <taxon>Polyneoptera</taxon>
        <taxon>Orthoptera</taxon>
        <taxon>Caelifera</taxon>
        <taxon>Acrididea</taxon>
        <taxon>Acridomorpha</taxon>
        <taxon>Acridoidea</taxon>
        <taxon>Acrididae</taxon>
        <taxon>Cyrtacanthacridinae</taxon>
        <taxon>Schistocerca</taxon>
    </lineage>
</organism>
<dbReference type="HAMAP" id="MF_03009">
    <property type="entry name" value="eIF3j"/>
    <property type="match status" value="1"/>
</dbReference>
<dbReference type="PANTHER" id="PTHR21681:SF0">
    <property type="entry name" value="EUKARYOTIC TRANSLATION INITIATION FACTOR 3 SUBUNIT J"/>
    <property type="match status" value="1"/>
</dbReference>
<dbReference type="AlphaFoldDB" id="A0A8E5JTS4"/>
<dbReference type="GO" id="GO:0001732">
    <property type="term" value="P:formation of cytoplasmic translation initiation complex"/>
    <property type="evidence" value="ECO:0007669"/>
    <property type="project" value="UniProtKB-UniRule"/>
</dbReference>
<comment type="function">
    <text evidence="4">Component of the eukaryotic translation initiation factor 3 (eIF-3) complex, which is involved in protein synthesis of a specialized repertoire of mRNAs and, together with other initiation factors, stimulates binding of mRNA and methionyl-tRNAi to the 40S ribosome. The eIF-3 complex specifically targets and initiates translation of a subset of mRNAs involved in cell proliferation.</text>
</comment>
<sequence length="244" mass="28524">MDEEWEAENFDVKQIRPTTTVKLNKWEGEDEDEDVKDNWEDEEEEEEKKDVEKQEPVKPVQSKKPQKNLQEKIAEKERQQREEALRKAQAKEALNKPMTPEELQAEKKRQQKLQEEADLLVAMETFGVKETVSTGIDGMNPDSKEEFDQFRDALCKKINHYSKSPHFPEFAEELIRNICVNLSSTDLKKLKNTIENMFLEKSKIEKGDKAKKKGKGKAKLRVEGDNTIVNEYSAYADYDYDDFI</sequence>